<accession>A0A0E0HW60</accession>
<feature type="compositionally biased region" description="Basic residues" evidence="1">
    <location>
        <begin position="234"/>
        <end position="249"/>
    </location>
</feature>
<name>A0A0E0HW60_ORYNI</name>
<protein>
    <submittedName>
        <fullName evidence="2">Uncharacterized protein</fullName>
    </submittedName>
</protein>
<dbReference type="Proteomes" id="UP000006591">
    <property type="component" value="Chromosome 7"/>
</dbReference>
<sequence>MEDTSVLVAWAIRLGKEEFLTCCSTSSSSWICCLHFRSVSSHSSVARFSFFCQRNNGPLVICHLLDVSSANSNLICAISSLSRKELEGTQMHQRVPSCQQTITGLNEREIEPYLELVPHGRRGLLLHPRIAGGRARIVYVAPRGDSSGRGSSKGTPCPDLLAPPAPVHAQPASSRIVRPAAEAMAAGHGGGRVSPAYANGDGGGFVRPMGGRPWSRAFSAVVGDGSGGAASGRKGARRHARPAGRRRCTGQRGACRGGRGAWVRARTAEAEGPRMAAEAAEPPVASRSSTASSPTATHTLPHGGRSYAPTSSSCSPSSLTASSTWSTAKQTDDVGLARLVDFADVKRIDDRMYLWTDKLDPLLLQGIDGEHEQRGGAVPRSRHVGPVEPAEPRIERRWPAGAGGGAVERRGMRTGIETA</sequence>
<feature type="region of interest" description="Disordered" evidence="1">
    <location>
        <begin position="372"/>
        <end position="419"/>
    </location>
</feature>
<dbReference type="Gramene" id="ONIVA07G00360.1">
    <property type="protein sequence ID" value="ONIVA07G00360.1"/>
    <property type="gene ID" value="ONIVA07G00360"/>
</dbReference>
<feature type="region of interest" description="Disordered" evidence="1">
    <location>
        <begin position="224"/>
        <end position="328"/>
    </location>
</feature>
<dbReference type="EnsemblPlants" id="ONIVA07G00360.1">
    <property type="protein sequence ID" value="ONIVA07G00360.1"/>
    <property type="gene ID" value="ONIVA07G00360"/>
</dbReference>
<proteinExistence type="predicted"/>
<dbReference type="AlphaFoldDB" id="A0A0E0HW60"/>
<evidence type="ECO:0000313" key="3">
    <source>
        <dbReference type="Proteomes" id="UP000006591"/>
    </source>
</evidence>
<dbReference type="HOGENOM" id="CLU_656187_0_0_1"/>
<feature type="compositionally biased region" description="Low complexity" evidence="1">
    <location>
        <begin position="306"/>
        <end position="328"/>
    </location>
</feature>
<evidence type="ECO:0000313" key="2">
    <source>
        <dbReference type="EnsemblPlants" id="ONIVA07G00360.1"/>
    </source>
</evidence>
<feature type="compositionally biased region" description="Low complexity" evidence="1">
    <location>
        <begin position="282"/>
        <end position="297"/>
    </location>
</feature>
<organism evidence="2">
    <name type="scientific">Oryza nivara</name>
    <name type="common">Indian wild rice</name>
    <name type="synonym">Oryza sativa f. spontanea</name>
    <dbReference type="NCBI Taxonomy" id="4536"/>
    <lineage>
        <taxon>Eukaryota</taxon>
        <taxon>Viridiplantae</taxon>
        <taxon>Streptophyta</taxon>
        <taxon>Embryophyta</taxon>
        <taxon>Tracheophyta</taxon>
        <taxon>Spermatophyta</taxon>
        <taxon>Magnoliopsida</taxon>
        <taxon>Liliopsida</taxon>
        <taxon>Poales</taxon>
        <taxon>Poaceae</taxon>
        <taxon>BOP clade</taxon>
        <taxon>Oryzoideae</taxon>
        <taxon>Oryzeae</taxon>
        <taxon>Oryzinae</taxon>
        <taxon>Oryza</taxon>
    </lineage>
</organism>
<reference evidence="2" key="1">
    <citation type="submission" date="2015-04" db="UniProtKB">
        <authorList>
            <consortium name="EnsemblPlants"/>
        </authorList>
    </citation>
    <scope>IDENTIFICATION</scope>
    <source>
        <strain evidence="2">SL10</strain>
    </source>
</reference>
<reference evidence="2" key="2">
    <citation type="submission" date="2018-04" db="EMBL/GenBank/DDBJ databases">
        <title>OnivRS2 (Oryza nivara Reference Sequence Version 2).</title>
        <authorList>
            <person name="Zhang J."/>
            <person name="Kudrna D."/>
            <person name="Lee S."/>
            <person name="Talag J."/>
            <person name="Rajasekar S."/>
            <person name="Welchert J."/>
            <person name="Hsing Y.-I."/>
            <person name="Wing R.A."/>
        </authorList>
    </citation>
    <scope>NUCLEOTIDE SEQUENCE [LARGE SCALE GENOMIC DNA]</scope>
    <source>
        <strain evidence="2">SL10</strain>
    </source>
</reference>
<evidence type="ECO:0000256" key="1">
    <source>
        <dbReference type="SAM" id="MobiDB-lite"/>
    </source>
</evidence>
<keyword evidence="3" id="KW-1185">Reference proteome</keyword>